<gene>
    <name evidence="1" type="ORF">D3878_01180</name>
</gene>
<proteinExistence type="predicted"/>
<protein>
    <submittedName>
        <fullName evidence="1">Uncharacterized protein</fullName>
    </submittedName>
</protein>
<evidence type="ECO:0000313" key="1">
    <source>
        <dbReference type="EMBL" id="RJG00360.1"/>
    </source>
</evidence>
<sequence length="79" mass="9056">MTQDEYASELARRFEEFTHWAIASWPQKNYPLMQSDFAEARREISVILGRKLQEGQTSIAAPSAQESAQYIDVNPAPWP</sequence>
<dbReference type="EMBL" id="QYUQ01000002">
    <property type="protein sequence ID" value="RJG00360.1"/>
    <property type="molecule type" value="Genomic_DNA"/>
</dbReference>
<evidence type="ECO:0000313" key="2">
    <source>
        <dbReference type="Proteomes" id="UP000266327"/>
    </source>
</evidence>
<dbReference type="OrthoDB" id="5705788at2"/>
<reference evidence="2" key="1">
    <citation type="submission" date="2018-09" db="EMBL/GenBank/DDBJ databases">
        <authorList>
            <person name="Zhu H."/>
        </authorList>
    </citation>
    <scope>NUCLEOTIDE SEQUENCE [LARGE SCALE GENOMIC DNA]</scope>
    <source>
        <strain evidence="2">K1S02-23</strain>
    </source>
</reference>
<comment type="caution">
    <text evidence="1">The sequence shown here is derived from an EMBL/GenBank/DDBJ whole genome shotgun (WGS) entry which is preliminary data.</text>
</comment>
<dbReference type="Proteomes" id="UP000266327">
    <property type="component" value="Unassembled WGS sequence"/>
</dbReference>
<keyword evidence="2" id="KW-1185">Reference proteome</keyword>
<name>A0A3A3GHI2_9BURK</name>
<dbReference type="RefSeq" id="WP_119783814.1">
    <property type="nucleotide sequence ID" value="NZ_QYUQ01000002.1"/>
</dbReference>
<dbReference type="AlphaFoldDB" id="A0A3A3GHI2"/>
<accession>A0A3A3GHI2</accession>
<organism evidence="1 2">
    <name type="scientific">Noviherbaspirillum sedimenti</name>
    <dbReference type="NCBI Taxonomy" id="2320865"/>
    <lineage>
        <taxon>Bacteria</taxon>
        <taxon>Pseudomonadati</taxon>
        <taxon>Pseudomonadota</taxon>
        <taxon>Betaproteobacteria</taxon>
        <taxon>Burkholderiales</taxon>
        <taxon>Oxalobacteraceae</taxon>
        <taxon>Noviherbaspirillum</taxon>
    </lineage>
</organism>